<dbReference type="PANTHER" id="PTHR42788">
    <property type="entry name" value="TAURINE IMPORT ATP-BINDING PROTEIN-RELATED"/>
    <property type="match status" value="1"/>
</dbReference>
<protein>
    <submittedName>
        <fullName evidence="6">Hydroxymethylpyrimidine ABC transporter, ATPase component</fullName>
    </submittedName>
</protein>
<dbReference type="PATRIC" id="fig|480.237.peg.721"/>
<dbReference type="Gene3D" id="3.40.50.300">
    <property type="entry name" value="P-loop containing nucleotide triphosphate hydrolases"/>
    <property type="match status" value="1"/>
</dbReference>
<reference evidence="6 7" key="1">
    <citation type="journal article" date="2016" name="Genome Biol. Evol.">
        <title>Comparative Genomic Analyses of the Moraxella catarrhalis Serosensitive and Seroresistant Lineages Demonstrate Their Independent Evolution.</title>
        <authorList>
            <person name="Earl J.P."/>
            <person name="de Vries S.P."/>
            <person name="Ahmed A."/>
            <person name="Powell E."/>
            <person name="Schultz M.P."/>
            <person name="Hermans P.W."/>
            <person name="Hill D.J."/>
            <person name="Zhou Z."/>
            <person name="Constantinidou C.I."/>
            <person name="Hu F.Z."/>
            <person name="Bootsma H.J."/>
            <person name="Ehrlich G.D."/>
        </authorList>
    </citation>
    <scope>NUCLEOTIDE SEQUENCE [LARGE SCALE GENOMIC DNA]</scope>
    <source>
        <strain evidence="6 7">Z7542</strain>
    </source>
</reference>
<comment type="similarity">
    <text evidence="1">Belongs to the ABC transporter superfamily.</text>
</comment>
<evidence type="ECO:0000256" key="2">
    <source>
        <dbReference type="ARBA" id="ARBA00022448"/>
    </source>
</evidence>
<keyword evidence="2" id="KW-0813">Transport</keyword>
<comment type="caution">
    <text evidence="6">The sequence shown here is derived from an EMBL/GenBank/DDBJ whole genome shotgun (WGS) entry which is preliminary data.</text>
</comment>
<dbReference type="InterPro" id="IPR050166">
    <property type="entry name" value="ABC_transporter_ATP-bind"/>
</dbReference>
<dbReference type="RefSeq" id="WP_064610780.1">
    <property type="nucleotide sequence ID" value="NZ_LXHB01000051.1"/>
</dbReference>
<evidence type="ECO:0000256" key="3">
    <source>
        <dbReference type="ARBA" id="ARBA00022741"/>
    </source>
</evidence>
<dbReference type="GO" id="GO:0016887">
    <property type="term" value="F:ATP hydrolysis activity"/>
    <property type="evidence" value="ECO:0007669"/>
    <property type="project" value="InterPro"/>
</dbReference>
<dbReference type="OrthoDB" id="9802264at2"/>
<feature type="domain" description="ABC transporter" evidence="5">
    <location>
        <begin position="5"/>
        <end position="235"/>
    </location>
</feature>
<dbReference type="PROSITE" id="PS00211">
    <property type="entry name" value="ABC_TRANSPORTER_1"/>
    <property type="match status" value="1"/>
</dbReference>
<dbReference type="Proteomes" id="UP000078228">
    <property type="component" value="Unassembled WGS sequence"/>
</dbReference>
<evidence type="ECO:0000313" key="6">
    <source>
        <dbReference type="EMBL" id="OAU95410.1"/>
    </source>
</evidence>
<evidence type="ECO:0000256" key="4">
    <source>
        <dbReference type="ARBA" id="ARBA00022840"/>
    </source>
</evidence>
<dbReference type="EMBL" id="LXHC01000024">
    <property type="protein sequence ID" value="OAU95410.1"/>
    <property type="molecule type" value="Genomic_DNA"/>
</dbReference>
<keyword evidence="3" id="KW-0547">Nucleotide-binding</keyword>
<dbReference type="PROSITE" id="PS50893">
    <property type="entry name" value="ABC_TRANSPORTER_2"/>
    <property type="match status" value="1"/>
</dbReference>
<evidence type="ECO:0000256" key="1">
    <source>
        <dbReference type="ARBA" id="ARBA00005417"/>
    </source>
</evidence>
<proteinExistence type="inferred from homology"/>
<dbReference type="PANTHER" id="PTHR42788:SF2">
    <property type="entry name" value="ABC TRANSPORTER ATP-BINDING PROTEIN"/>
    <property type="match status" value="1"/>
</dbReference>
<dbReference type="eggNOG" id="COG1116">
    <property type="taxonomic scope" value="Bacteria"/>
</dbReference>
<evidence type="ECO:0000313" key="7">
    <source>
        <dbReference type="Proteomes" id="UP000078228"/>
    </source>
</evidence>
<organism evidence="6 7">
    <name type="scientific">Moraxella catarrhalis</name>
    <name type="common">Branhamella catarrhalis</name>
    <dbReference type="NCBI Taxonomy" id="480"/>
    <lineage>
        <taxon>Bacteria</taxon>
        <taxon>Pseudomonadati</taxon>
        <taxon>Pseudomonadota</taxon>
        <taxon>Gammaproteobacteria</taxon>
        <taxon>Moraxellales</taxon>
        <taxon>Moraxellaceae</taxon>
        <taxon>Moraxella</taxon>
    </lineage>
</organism>
<keyword evidence="7" id="KW-1185">Reference proteome</keyword>
<dbReference type="AlphaFoldDB" id="A0A198UGD7"/>
<dbReference type="SMART" id="SM00382">
    <property type="entry name" value="AAA"/>
    <property type="match status" value="1"/>
</dbReference>
<accession>A0A198UGD7</accession>
<dbReference type="InterPro" id="IPR003439">
    <property type="entry name" value="ABC_transporter-like_ATP-bd"/>
</dbReference>
<dbReference type="GO" id="GO:0005524">
    <property type="term" value="F:ATP binding"/>
    <property type="evidence" value="ECO:0007669"/>
    <property type="project" value="UniProtKB-KW"/>
</dbReference>
<sequence length="246" mass="27411">MHPKLEFKNIGHAFTTKAKTPLFDGLNFKVAQGSVVSIVGASGVGKSTLFNIAAGLIHPKYGQVMIDGSDVTGVAGHVGYMLQKDLLLPYKTVYDNIALPLVLSHKTKQEIAAHIQPNLAIFGLDGLVAKYPNQLSGGQRQRAALLRTYLSNSELMLLDEPFSALDFVTKADMHEWFGQFRQANQLTCLIITHDIDEAIYLSDEVYVLKGAPAVFTHHFWVPKQRDFYQSTEYLTLKQQILTAIRY</sequence>
<keyword evidence="4" id="KW-0067">ATP-binding</keyword>
<dbReference type="Pfam" id="PF00005">
    <property type="entry name" value="ABC_tran"/>
    <property type="match status" value="1"/>
</dbReference>
<gene>
    <name evidence="6" type="ORF">AO384_1601</name>
</gene>
<name>A0A198UGD7_MORCA</name>
<evidence type="ECO:0000259" key="5">
    <source>
        <dbReference type="PROSITE" id="PS50893"/>
    </source>
</evidence>
<dbReference type="InterPro" id="IPR027417">
    <property type="entry name" value="P-loop_NTPase"/>
</dbReference>
<dbReference type="SUPFAM" id="SSF52540">
    <property type="entry name" value="P-loop containing nucleoside triphosphate hydrolases"/>
    <property type="match status" value="1"/>
</dbReference>
<dbReference type="InterPro" id="IPR017871">
    <property type="entry name" value="ABC_transporter-like_CS"/>
</dbReference>
<dbReference type="InterPro" id="IPR003593">
    <property type="entry name" value="AAA+_ATPase"/>
</dbReference>